<reference evidence="2 3" key="1">
    <citation type="submission" date="2013-06" db="EMBL/GenBank/DDBJ databases">
        <title>The Genome Sequence of Acinetobacter rudis CIP 110305.</title>
        <authorList>
            <consortium name="The Broad Institute Genome Sequencing Platform"/>
            <consortium name="The Broad Institute Genome Sequencing Center for Infectious Disease"/>
            <person name="Cerqueira G."/>
            <person name="Feldgarden M."/>
            <person name="Courvalin P."/>
            <person name="Perichon B."/>
            <person name="Grillot-Courvalin C."/>
            <person name="Clermont D."/>
            <person name="Rocha E."/>
            <person name="Yoon E.-J."/>
            <person name="Nemec A."/>
            <person name="Young S.K."/>
            <person name="Zeng Q."/>
            <person name="Gargeya S."/>
            <person name="Fitzgerald M."/>
            <person name="Abouelleil A."/>
            <person name="Alvarado L."/>
            <person name="Berlin A.M."/>
            <person name="Chapman S.B."/>
            <person name="Dewar J."/>
            <person name="Goldberg J."/>
            <person name="Griggs A."/>
            <person name="Gujja S."/>
            <person name="Hansen M."/>
            <person name="Howarth C."/>
            <person name="Imamovic A."/>
            <person name="Larimer J."/>
            <person name="McCowan C."/>
            <person name="Murphy C."/>
            <person name="Pearson M."/>
            <person name="Priest M."/>
            <person name="Roberts A."/>
            <person name="Saif S."/>
            <person name="Shea T."/>
            <person name="Sykes S."/>
            <person name="Wortman J."/>
            <person name="Nusbaum C."/>
            <person name="Birren B."/>
        </authorList>
    </citation>
    <scope>NUCLEOTIDE SEQUENCE [LARGE SCALE GENOMIC DNA]</scope>
    <source>
        <strain evidence="2 3">CIP 110305</strain>
    </source>
</reference>
<name>S3N3R3_9GAMM</name>
<gene>
    <name evidence="2" type="ORF">F945_01581</name>
</gene>
<evidence type="ECO:0000256" key="1">
    <source>
        <dbReference type="SAM" id="SignalP"/>
    </source>
</evidence>
<protein>
    <recommendedName>
        <fullName evidence="4">Peptidylprolyl isomerase</fullName>
    </recommendedName>
</protein>
<organism evidence="2 3">
    <name type="scientific">Acinetobacter rudis CIP 110305</name>
    <dbReference type="NCBI Taxonomy" id="421052"/>
    <lineage>
        <taxon>Bacteria</taxon>
        <taxon>Pseudomonadati</taxon>
        <taxon>Pseudomonadota</taxon>
        <taxon>Gammaproteobacteria</taxon>
        <taxon>Moraxellales</taxon>
        <taxon>Moraxellaceae</taxon>
        <taxon>Acinetobacter</taxon>
    </lineage>
</organism>
<sequence>MLLLRVFFISFGLLSVSMAGKTTPLSSSSAEQYYRYLDIDNKIQLKKIEQKRYSDFAHSKVEGALRGYEVSSEARAQTTKEVEQVYKDYILSRVNEIQRTSLQEYKNQFSKIQSEEAVLNQIEFYGTTQGQKILSKQKQRSLAMQDLYNQLPSILSEQAVLQNQIKVVLNGGEAK</sequence>
<evidence type="ECO:0000313" key="2">
    <source>
        <dbReference type="EMBL" id="EPF74432.1"/>
    </source>
</evidence>
<dbReference type="EMBL" id="ATGI01000019">
    <property type="protein sequence ID" value="EPF74432.1"/>
    <property type="molecule type" value="Genomic_DNA"/>
</dbReference>
<dbReference type="PATRIC" id="fig|421052.3.peg.1539"/>
<evidence type="ECO:0008006" key="4">
    <source>
        <dbReference type="Google" id="ProtNLM"/>
    </source>
</evidence>
<dbReference type="OrthoDB" id="9981997at2"/>
<keyword evidence="3" id="KW-1185">Reference proteome</keyword>
<proteinExistence type="predicted"/>
<dbReference type="RefSeq" id="WP_016655989.1">
    <property type="nucleotide sequence ID" value="NZ_KE340352.1"/>
</dbReference>
<dbReference type="eggNOG" id="ENOG5031SU8">
    <property type="taxonomic scope" value="Bacteria"/>
</dbReference>
<feature type="signal peptide" evidence="1">
    <location>
        <begin position="1"/>
        <end position="19"/>
    </location>
</feature>
<dbReference type="HOGENOM" id="CLU_1529382_0_0_6"/>
<accession>S3N3R3</accession>
<feature type="chain" id="PRO_5004512279" description="Peptidylprolyl isomerase" evidence="1">
    <location>
        <begin position="20"/>
        <end position="175"/>
    </location>
</feature>
<dbReference type="Proteomes" id="UP000014568">
    <property type="component" value="Unassembled WGS sequence"/>
</dbReference>
<dbReference type="AlphaFoldDB" id="S3N3R3"/>
<evidence type="ECO:0000313" key="3">
    <source>
        <dbReference type="Proteomes" id="UP000014568"/>
    </source>
</evidence>
<comment type="caution">
    <text evidence="2">The sequence shown here is derived from an EMBL/GenBank/DDBJ whole genome shotgun (WGS) entry which is preliminary data.</text>
</comment>
<keyword evidence="1" id="KW-0732">Signal</keyword>